<dbReference type="EC" id="3.1.3.16" evidence="6"/>
<dbReference type="SMART" id="SM00054">
    <property type="entry name" value="EFh"/>
    <property type="match status" value="3"/>
</dbReference>
<dbReference type="PANTHER" id="PTHR45668">
    <property type="entry name" value="SERINE/THREONINE-PROTEIN PHOSPHATASE 5-RELATED"/>
    <property type="match status" value="1"/>
</dbReference>
<dbReference type="PROSITE" id="PS50222">
    <property type="entry name" value="EF_HAND_2"/>
    <property type="match status" value="2"/>
</dbReference>
<dbReference type="OrthoDB" id="442428at2759"/>
<comment type="caution">
    <text evidence="8">The sequence shown here is derived from an EMBL/GenBank/DDBJ whole genome shotgun (WGS) entry which is preliminary data.</text>
</comment>
<dbReference type="PANTHER" id="PTHR45668:SF5">
    <property type="entry name" value="SERINE_THREONINE-PROTEIN PHOSPHATASE 5"/>
    <property type="match status" value="1"/>
</dbReference>
<keyword evidence="4" id="KW-0106">Calcium</keyword>
<dbReference type="InterPro" id="IPR002048">
    <property type="entry name" value="EF_hand_dom"/>
</dbReference>
<dbReference type="CDD" id="cd00051">
    <property type="entry name" value="EFh"/>
    <property type="match status" value="1"/>
</dbReference>
<dbReference type="STRING" id="1202772.A0A1V9Y4W4"/>
<evidence type="ECO:0000259" key="7">
    <source>
        <dbReference type="PROSITE" id="PS50222"/>
    </source>
</evidence>
<dbReference type="InterPro" id="IPR018247">
    <property type="entry name" value="EF_Hand_1_Ca_BS"/>
</dbReference>
<dbReference type="PROSITE" id="PS00125">
    <property type="entry name" value="SER_THR_PHOSPHATASE"/>
    <property type="match status" value="1"/>
</dbReference>
<gene>
    <name evidence="8" type="ORF">ACHHYP_17221</name>
</gene>
<evidence type="ECO:0000256" key="2">
    <source>
        <dbReference type="ARBA" id="ARBA00008294"/>
    </source>
</evidence>
<dbReference type="EMBL" id="JNBR01002874">
    <property type="protein sequence ID" value="OQR80763.1"/>
    <property type="molecule type" value="Genomic_DNA"/>
</dbReference>
<name>A0A1V9Y4W4_ACHHY</name>
<keyword evidence="6" id="KW-0378">Hydrolase</keyword>
<comment type="catalytic activity">
    <reaction evidence="6">
        <text>O-phospho-L-threonyl-[protein] + H2O = L-threonyl-[protein] + phosphate</text>
        <dbReference type="Rhea" id="RHEA:47004"/>
        <dbReference type="Rhea" id="RHEA-COMP:11060"/>
        <dbReference type="Rhea" id="RHEA-COMP:11605"/>
        <dbReference type="ChEBI" id="CHEBI:15377"/>
        <dbReference type="ChEBI" id="CHEBI:30013"/>
        <dbReference type="ChEBI" id="CHEBI:43474"/>
        <dbReference type="ChEBI" id="CHEBI:61977"/>
        <dbReference type="EC" id="3.1.3.16"/>
    </reaction>
</comment>
<dbReference type="Gene3D" id="3.60.21.10">
    <property type="match status" value="1"/>
</dbReference>
<dbReference type="PROSITE" id="PS00018">
    <property type="entry name" value="EF_HAND_1"/>
    <property type="match status" value="1"/>
</dbReference>
<dbReference type="GO" id="GO:0005509">
    <property type="term" value="F:calcium ion binding"/>
    <property type="evidence" value="ECO:0007669"/>
    <property type="project" value="InterPro"/>
</dbReference>
<evidence type="ECO:0000313" key="8">
    <source>
        <dbReference type="EMBL" id="OQR80763.1"/>
    </source>
</evidence>
<keyword evidence="9" id="KW-1185">Reference proteome</keyword>
<evidence type="ECO:0000256" key="3">
    <source>
        <dbReference type="ARBA" id="ARBA00022723"/>
    </source>
</evidence>
<evidence type="ECO:0000256" key="5">
    <source>
        <dbReference type="ARBA" id="ARBA00023211"/>
    </source>
</evidence>
<dbReference type="AlphaFoldDB" id="A0A1V9Y4W4"/>
<dbReference type="InterPro" id="IPR029052">
    <property type="entry name" value="Metallo-depent_PP-like"/>
</dbReference>
<dbReference type="InterPro" id="IPR006186">
    <property type="entry name" value="Ser/Thr-sp_prot-phosphatase"/>
</dbReference>
<evidence type="ECO:0000256" key="4">
    <source>
        <dbReference type="ARBA" id="ARBA00022837"/>
    </source>
</evidence>
<reference evidence="8 9" key="1">
    <citation type="journal article" date="2014" name="Genome Biol. Evol.">
        <title>The secreted proteins of Achlya hypogyna and Thraustotheca clavata identify the ancestral oomycete secretome and reveal gene acquisitions by horizontal gene transfer.</title>
        <authorList>
            <person name="Misner I."/>
            <person name="Blouin N."/>
            <person name="Leonard G."/>
            <person name="Richards T.A."/>
            <person name="Lane C.E."/>
        </authorList>
    </citation>
    <scope>NUCLEOTIDE SEQUENCE [LARGE SCALE GENOMIC DNA]</scope>
    <source>
        <strain evidence="8 9">ATCC 48635</strain>
    </source>
</reference>
<dbReference type="InterPro" id="IPR011992">
    <property type="entry name" value="EF-hand-dom_pair"/>
</dbReference>
<evidence type="ECO:0000256" key="1">
    <source>
        <dbReference type="ARBA" id="ARBA00001936"/>
    </source>
</evidence>
<sequence length="681" mass="75376">MGALCSKDTSVEGIVVKRDTIALAPKISEDDLHHWHIWSQLDQLDETKQVQLAAFMHTCLDTIGIADEGPDADSAQAQALVETASEAIDVDGIQLHDVIHLRFPLSLDQVASMSQACAAPGPTYPTSHAFAEAADGIHIPLPASALLQLMTMCRDHYEGAPNIVDLTIPEGTTLTIVGDVHGQLHDVLHIFQEQGPPSATNWYLFNGDYRGNCSVEICAILFAYHALCPGSVHLNRGNHEDPHLNRLYSFQREVLAKYDRKMYAAFNDLFVHLPLAHTVQGQIFIVHGGLVSQELSLSDVGGHGVLALIRFIQAIPRREFQLYLPPTLSADVRSQLTTMRDLLWSDPVPPLGCQASRRGAGVLFGPDITARFLCQNGLKMLVRAHEPVREGFHWPYDAEQRVTGSVAAMTVPSVPTDAATIPPAMLVTIFSGSNYCYSNNKGAYMVLDAALAYTIRSFQVPTTYRITSSVPAFRSIEDHNRHNLMQLIGDNKKALLAAFEAKDPSRHGRVSMDSWVQVLSDVLQVELDWSRLAAVLLPPSSVDKEQVEYAAFLESYQTVYQAVSALAAGARKEVTKRGRINLDAFYMYRKELQAIFCFFDRDHSGFITLDEFQAGCALLNEHVATEQAQLRNISTLFQELDLQGTGKISVNAFLEAFRITNERELRKSASFTKEPIVRPLL</sequence>
<proteinExistence type="inferred from homology"/>
<dbReference type="Pfam" id="PF13499">
    <property type="entry name" value="EF-hand_7"/>
    <property type="match status" value="1"/>
</dbReference>
<dbReference type="Pfam" id="PF00149">
    <property type="entry name" value="Metallophos"/>
    <property type="match status" value="1"/>
</dbReference>
<accession>A0A1V9Y4W4</accession>
<protein>
    <recommendedName>
        <fullName evidence="6">Serine/threonine-protein phosphatase</fullName>
        <ecNumber evidence="6">3.1.3.16</ecNumber>
    </recommendedName>
</protein>
<keyword evidence="3" id="KW-0479">Metal-binding</keyword>
<comment type="similarity">
    <text evidence="2 6">Belongs to the PPP phosphatase family.</text>
</comment>
<dbReference type="InterPro" id="IPR004843">
    <property type="entry name" value="Calcineurin-like_PHP"/>
</dbReference>
<keyword evidence="5" id="KW-0464">Manganese</keyword>
<feature type="domain" description="EF-hand" evidence="7">
    <location>
        <begin position="628"/>
        <end position="663"/>
    </location>
</feature>
<dbReference type="SMART" id="SM00156">
    <property type="entry name" value="PP2Ac"/>
    <property type="match status" value="1"/>
</dbReference>
<feature type="domain" description="EF-hand" evidence="7">
    <location>
        <begin position="587"/>
        <end position="622"/>
    </location>
</feature>
<dbReference type="GO" id="GO:0004722">
    <property type="term" value="F:protein serine/threonine phosphatase activity"/>
    <property type="evidence" value="ECO:0007669"/>
    <property type="project" value="UniProtKB-EC"/>
</dbReference>
<dbReference type="SUPFAM" id="SSF47473">
    <property type="entry name" value="EF-hand"/>
    <property type="match status" value="1"/>
</dbReference>
<evidence type="ECO:0000313" key="9">
    <source>
        <dbReference type="Proteomes" id="UP000243579"/>
    </source>
</evidence>
<comment type="cofactor">
    <cofactor evidence="1">
        <name>Mn(2+)</name>
        <dbReference type="ChEBI" id="CHEBI:29035"/>
    </cofactor>
</comment>
<organism evidence="8 9">
    <name type="scientific">Achlya hypogyna</name>
    <name type="common">Oomycete</name>
    <name type="synonym">Protoachlya hypogyna</name>
    <dbReference type="NCBI Taxonomy" id="1202772"/>
    <lineage>
        <taxon>Eukaryota</taxon>
        <taxon>Sar</taxon>
        <taxon>Stramenopiles</taxon>
        <taxon>Oomycota</taxon>
        <taxon>Saprolegniomycetes</taxon>
        <taxon>Saprolegniales</taxon>
        <taxon>Achlyaceae</taxon>
        <taxon>Achlya</taxon>
    </lineage>
</organism>
<evidence type="ECO:0000256" key="6">
    <source>
        <dbReference type="RuleBase" id="RU004273"/>
    </source>
</evidence>
<dbReference type="SUPFAM" id="SSF56300">
    <property type="entry name" value="Metallo-dependent phosphatases"/>
    <property type="match status" value="1"/>
</dbReference>
<dbReference type="Proteomes" id="UP000243579">
    <property type="component" value="Unassembled WGS sequence"/>
</dbReference>
<dbReference type="InterPro" id="IPR051134">
    <property type="entry name" value="PPP_phosphatase"/>
</dbReference>
<dbReference type="Gene3D" id="1.10.238.10">
    <property type="entry name" value="EF-hand"/>
    <property type="match status" value="1"/>
</dbReference>
<dbReference type="PRINTS" id="PR00114">
    <property type="entry name" value="STPHPHTASE"/>
</dbReference>